<name>A0A9N9D867_9GLOM</name>
<gene>
    <name evidence="2" type="ORF">DERYTH_LOCUS9096</name>
</gene>
<comment type="caution">
    <text evidence="2">The sequence shown here is derived from an EMBL/GenBank/DDBJ whole genome shotgun (WGS) entry which is preliminary data.</text>
</comment>
<feature type="region of interest" description="Disordered" evidence="1">
    <location>
        <begin position="1"/>
        <end position="23"/>
    </location>
</feature>
<organism evidence="2 3">
    <name type="scientific">Dentiscutata erythropus</name>
    <dbReference type="NCBI Taxonomy" id="1348616"/>
    <lineage>
        <taxon>Eukaryota</taxon>
        <taxon>Fungi</taxon>
        <taxon>Fungi incertae sedis</taxon>
        <taxon>Mucoromycota</taxon>
        <taxon>Glomeromycotina</taxon>
        <taxon>Glomeromycetes</taxon>
        <taxon>Diversisporales</taxon>
        <taxon>Gigasporaceae</taxon>
        <taxon>Dentiscutata</taxon>
    </lineage>
</organism>
<proteinExistence type="predicted"/>
<reference evidence="2" key="1">
    <citation type="submission" date="2021-06" db="EMBL/GenBank/DDBJ databases">
        <authorList>
            <person name="Kallberg Y."/>
            <person name="Tangrot J."/>
            <person name="Rosling A."/>
        </authorList>
    </citation>
    <scope>NUCLEOTIDE SEQUENCE</scope>
    <source>
        <strain evidence="2">MA453B</strain>
    </source>
</reference>
<evidence type="ECO:0000313" key="2">
    <source>
        <dbReference type="EMBL" id="CAG8630011.1"/>
    </source>
</evidence>
<evidence type="ECO:0000313" key="3">
    <source>
        <dbReference type="Proteomes" id="UP000789405"/>
    </source>
</evidence>
<dbReference type="EMBL" id="CAJVPY010004866">
    <property type="protein sequence ID" value="CAG8630011.1"/>
    <property type="molecule type" value="Genomic_DNA"/>
</dbReference>
<dbReference type="Proteomes" id="UP000789405">
    <property type="component" value="Unassembled WGS sequence"/>
</dbReference>
<sequence>MNPDKTGDYNSIIDDNGVDNTNKDQTNEYFLIDKDIDTEVNNNDKEGDEANNDIEKINKNFPRNYDEVNSYVLTTKNNADSVDRYIISNNYDYKNYTKYRKEEQQQIIYRL</sequence>
<keyword evidence="3" id="KW-1185">Reference proteome</keyword>
<protein>
    <submittedName>
        <fullName evidence="2">19733_t:CDS:1</fullName>
    </submittedName>
</protein>
<evidence type="ECO:0000256" key="1">
    <source>
        <dbReference type="SAM" id="MobiDB-lite"/>
    </source>
</evidence>
<accession>A0A9N9D867</accession>
<dbReference type="AlphaFoldDB" id="A0A9N9D867"/>